<dbReference type="Pfam" id="PF00622">
    <property type="entry name" value="SPRY"/>
    <property type="match status" value="1"/>
</dbReference>
<evidence type="ECO:0000259" key="1">
    <source>
        <dbReference type="PROSITE" id="PS50188"/>
    </source>
</evidence>
<gene>
    <name evidence="2" type="ORF">Ctob_014269</name>
</gene>
<dbReference type="CDD" id="cd11709">
    <property type="entry name" value="SPRY"/>
    <property type="match status" value="1"/>
</dbReference>
<evidence type="ECO:0000313" key="3">
    <source>
        <dbReference type="Proteomes" id="UP000037460"/>
    </source>
</evidence>
<organism evidence="2 3">
    <name type="scientific">Chrysochromulina tobinii</name>
    <dbReference type="NCBI Taxonomy" id="1460289"/>
    <lineage>
        <taxon>Eukaryota</taxon>
        <taxon>Haptista</taxon>
        <taxon>Haptophyta</taxon>
        <taxon>Prymnesiophyceae</taxon>
        <taxon>Prymnesiales</taxon>
        <taxon>Chrysochromulinaceae</taxon>
        <taxon>Chrysochromulina</taxon>
    </lineage>
</organism>
<name>A0A0M0JV66_9EUKA</name>
<sequence>MSGWTRFGKTCQAEGLKLTKTSGGNYPRHATFGEVMTSGVHEWEVHFTSAASANGNRCMYIGVSPEGLDVEKGGHYKAGAFYIRTDDATLHGAGLEDGEQTRVGYNAIGAVVERVFQAGDRIGVKLNLDDGSLQYSKNGEPTGWGFLAGTIKGPVVGAVEMLCIGQALTLLPKATVLA</sequence>
<comment type="caution">
    <text evidence="2">The sequence shown here is derived from an EMBL/GenBank/DDBJ whole genome shotgun (WGS) entry which is preliminary data.</text>
</comment>
<dbReference type="InterPro" id="IPR043136">
    <property type="entry name" value="B30.2/SPRY_sf"/>
</dbReference>
<accession>A0A0M0JV66</accession>
<dbReference type="InterPro" id="IPR003877">
    <property type="entry name" value="SPRY_dom"/>
</dbReference>
<dbReference type="InterPro" id="IPR001870">
    <property type="entry name" value="B30.2/SPRY"/>
</dbReference>
<dbReference type="SUPFAM" id="SSF49899">
    <property type="entry name" value="Concanavalin A-like lectins/glucanases"/>
    <property type="match status" value="1"/>
</dbReference>
<dbReference type="AlphaFoldDB" id="A0A0M0JV66"/>
<dbReference type="Proteomes" id="UP000037460">
    <property type="component" value="Unassembled WGS sequence"/>
</dbReference>
<reference evidence="3" key="1">
    <citation type="journal article" date="2015" name="PLoS Genet.">
        <title>Genome Sequence and Transcriptome Analyses of Chrysochromulina tobin: Metabolic Tools for Enhanced Algal Fitness in the Prominent Order Prymnesiales (Haptophyceae).</title>
        <authorList>
            <person name="Hovde B.T."/>
            <person name="Deodato C.R."/>
            <person name="Hunsperger H.M."/>
            <person name="Ryken S.A."/>
            <person name="Yost W."/>
            <person name="Jha R.K."/>
            <person name="Patterson J."/>
            <person name="Monnat R.J. Jr."/>
            <person name="Barlow S.B."/>
            <person name="Starkenburg S.R."/>
            <person name="Cattolico R.A."/>
        </authorList>
    </citation>
    <scope>NUCLEOTIDE SEQUENCE</scope>
    <source>
        <strain evidence="3">CCMP291</strain>
    </source>
</reference>
<keyword evidence="3" id="KW-1185">Reference proteome</keyword>
<dbReference type="OrthoDB" id="295536at2759"/>
<feature type="domain" description="B30.2/SPRY" evidence="1">
    <location>
        <begin position="1"/>
        <end position="178"/>
    </location>
</feature>
<protein>
    <recommendedName>
        <fullName evidence="1">B30.2/SPRY domain-containing protein</fullName>
    </recommendedName>
</protein>
<dbReference type="EMBL" id="JWZX01002311">
    <property type="protein sequence ID" value="KOO30008.1"/>
    <property type="molecule type" value="Genomic_DNA"/>
</dbReference>
<dbReference type="InterPro" id="IPR013320">
    <property type="entry name" value="ConA-like_dom_sf"/>
</dbReference>
<proteinExistence type="predicted"/>
<dbReference type="Gene3D" id="2.60.120.920">
    <property type="match status" value="1"/>
</dbReference>
<dbReference type="PROSITE" id="PS50188">
    <property type="entry name" value="B302_SPRY"/>
    <property type="match status" value="1"/>
</dbReference>
<evidence type="ECO:0000313" key="2">
    <source>
        <dbReference type="EMBL" id="KOO30008.1"/>
    </source>
</evidence>